<dbReference type="EMBL" id="CP037423">
    <property type="protein sequence ID" value="QDV45181.1"/>
    <property type="molecule type" value="Genomic_DNA"/>
</dbReference>
<keyword evidence="4" id="KW-1185">Reference proteome</keyword>
<feature type="region of interest" description="Disordered" evidence="1">
    <location>
        <begin position="367"/>
        <end position="386"/>
    </location>
</feature>
<keyword evidence="2" id="KW-0472">Membrane</keyword>
<keyword evidence="2" id="KW-0812">Transmembrane</keyword>
<evidence type="ECO:0000313" key="4">
    <source>
        <dbReference type="Proteomes" id="UP000319004"/>
    </source>
</evidence>
<dbReference type="KEGG" id="snep:Enr13x_50550"/>
<dbReference type="Proteomes" id="UP000319004">
    <property type="component" value="Chromosome"/>
</dbReference>
<sequence length="419" mass="46660">MIQPALIALIRDGETTIYIDPFGSVCFARQLIWGQDALERWLAGREPVHQFDTDCEAGAVIDFDAQALLWYSEEEPVDQPRTMQLLDTLIAEAWQGFEILYADGMCDLQIAAGDSISHASQQRLKVIDESVDPLEFRSETLDEESPHCEQFDLDDEEERFAWVTILDADQLIHHRLIGEITSDVIRNEDDPLSRLKSLPAYDVPAEQNVIEAIIVDEPERRIEIWGGRDIRAAAGEMALHWPGWDVQCLETDGYEHQCRFSGPTGTPMTAAEALGTLVPMLLMTENFDPSTMLGELGKSFKGLMAKLVTVVTVLICLPFVIFALISGNWKAGGITIGVIVALVVITFKLIERKFRRGFAATLSEVHRDPAMPDENEPAAAGPLDPQQRRQQLDQLLSRSGLPSLAEIEPHFDSDVPLAV</sequence>
<evidence type="ECO:0000313" key="3">
    <source>
        <dbReference type="EMBL" id="QDV45181.1"/>
    </source>
</evidence>
<evidence type="ECO:0000256" key="1">
    <source>
        <dbReference type="SAM" id="MobiDB-lite"/>
    </source>
</evidence>
<dbReference type="RefSeq" id="WP_145389384.1">
    <property type="nucleotide sequence ID" value="NZ_CP037423.1"/>
</dbReference>
<feature type="transmembrane region" description="Helical" evidence="2">
    <location>
        <begin position="303"/>
        <end position="325"/>
    </location>
</feature>
<dbReference type="OrthoDB" id="262788at2"/>
<evidence type="ECO:0000256" key="2">
    <source>
        <dbReference type="SAM" id="Phobius"/>
    </source>
</evidence>
<proteinExistence type="predicted"/>
<gene>
    <name evidence="3" type="ORF">Enr13x_50550</name>
</gene>
<organism evidence="3 4">
    <name type="scientific">Stieleria neptunia</name>
    <dbReference type="NCBI Taxonomy" id="2527979"/>
    <lineage>
        <taxon>Bacteria</taxon>
        <taxon>Pseudomonadati</taxon>
        <taxon>Planctomycetota</taxon>
        <taxon>Planctomycetia</taxon>
        <taxon>Pirellulales</taxon>
        <taxon>Pirellulaceae</taxon>
        <taxon>Stieleria</taxon>
    </lineage>
</organism>
<keyword evidence="2" id="KW-1133">Transmembrane helix</keyword>
<accession>A0A518HWG2</accession>
<protein>
    <submittedName>
        <fullName evidence="3">Uncharacterized protein</fullName>
    </submittedName>
</protein>
<dbReference type="AlphaFoldDB" id="A0A518HWG2"/>
<reference evidence="3 4" key="1">
    <citation type="submission" date="2019-03" db="EMBL/GenBank/DDBJ databases">
        <title>Deep-cultivation of Planctomycetes and their phenomic and genomic characterization uncovers novel biology.</title>
        <authorList>
            <person name="Wiegand S."/>
            <person name="Jogler M."/>
            <person name="Boedeker C."/>
            <person name="Pinto D."/>
            <person name="Vollmers J."/>
            <person name="Rivas-Marin E."/>
            <person name="Kohn T."/>
            <person name="Peeters S.H."/>
            <person name="Heuer A."/>
            <person name="Rast P."/>
            <person name="Oberbeckmann S."/>
            <person name="Bunk B."/>
            <person name="Jeske O."/>
            <person name="Meyerdierks A."/>
            <person name="Storesund J.E."/>
            <person name="Kallscheuer N."/>
            <person name="Luecker S."/>
            <person name="Lage O.M."/>
            <person name="Pohl T."/>
            <person name="Merkel B.J."/>
            <person name="Hornburger P."/>
            <person name="Mueller R.-W."/>
            <person name="Bruemmer F."/>
            <person name="Labrenz M."/>
            <person name="Spormann A.M."/>
            <person name="Op den Camp H."/>
            <person name="Overmann J."/>
            <person name="Amann R."/>
            <person name="Jetten M.S.M."/>
            <person name="Mascher T."/>
            <person name="Medema M.H."/>
            <person name="Devos D.P."/>
            <person name="Kaster A.-K."/>
            <person name="Ovreas L."/>
            <person name="Rohde M."/>
            <person name="Galperin M.Y."/>
            <person name="Jogler C."/>
        </authorList>
    </citation>
    <scope>NUCLEOTIDE SEQUENCE [LARGE SCALE GENOMIC DNA]</scope>
    <source>
        <strain evidence="3 4">Enr13</strain>
    </source>
</reference>
<name>A0A518HWG2_9BACT</name>
<feature type="transmembrane region" description="Helical" evidence="2">
    <location>
        <begin position="331"/>
        <end position="350"/>
    </location>
</feature>